<accession>A0A1M5I340</accession>
<proteinExistence type="predicted"/>
<evidence type="ECO:0000256" key="1">
    <source>
        <dbReference type="SAM" id="MobiDB-lite"/>
    </source>
</evidence>
<dbReference type="RefSeq" id="WP_143168073.1">
    <property type="nucleotide sequence ID" value="NZ_FQVU01000002.1"/>
</dbReference>
<evidence type="ECO:0000313" key="2">
    <source>
        <dbReference type="EMBL" id="SHG22724.1"/>
    </source>
</evidence>
<reference evidence="2 3" key="1">
    <citation type="submission" date="2016-11" db="EMBL/GenBank/DDBJ databases">
        <authorList>
            <person name="Jaros S."/>
            <person name="Januszkiewicz K."/>
            <person name="Wedrychowicz H."/>
        </authorList>
    </citation>
    <scope>NUCLEOTIDE SEQUENCE [LARGE SCALE GENOMIC DNA]</scope>
    <source>
        <strain evidence="2 3">DSM 45627</strain>
    </source>
</reference>
<dbReference type="OrthoDB" id="3780655at2"/>
<keyword evidence="3" id="KW-1185">Reference proteome</keyword>
<dbReference type="EMBL" id="FQVU01000002">
    <property type="protein sequence ID" value="SHG22724.1"/>
    <property type="molecule type" value="Genomic_DNA"/>
</dbReference>
<dbReference type="Proteomes" id="UP000186132">
    <property type="component" value="Unassembled WGS sequence"/>
</dbReference>
<protein>
    <submittedName>
        <fullName evidence="2">Uncharacterized protein</fullName>
    </submittedName>
</protein>
<name>A0A1M5I340_9ACTN</name>
<organism evidence="2 3">
    <name type="scientific">Jatrophihabitans endophyticus</name>
    <dbReference type="NCBI Taxonomy" id="1206085"/>
    <lineage>
        <taxon>Bacteria</taxon>
        <taxon>Bacillati</taxon>
        <taxon>Actinomycetota</taxon>
        <taxon>Actinomycetes</taxon>
        <taxon>Jatrophihabitantales</taxon>
        <taxon>Jatrophihabitantaceae</taxon>
        <taxon>Jatrophihabitans</taxon>
    </lineage>
</organism>
<gene>
    <name evidence="2" type="ORF">SAMN05443575_1737</name>
</gene>
<evidence type="ECO:0000313" key="3">
    <source>
        <dbReference type="Proteomes" id="UP000186132"/>
    </source>
</evidence>
<dbReference type="AlphaFoldDB" id="A0A1M5I340"/>
<sequence length="160" mass="17190">MSIRGVIRDGVDRLARRGRAMTASSSQARPETAEHTPAGLVESFGRERVTGWIAPPPGSGPVHVALLVNGTEVAATDAVAPAEREAWAPTVGFGFAMRELWPYLRTDHKVTVRVNGRSLPIVGHGMYFAPPRNGKHGLRTLRELQAQGRGPDLRAADVPA</sequence>
<feature type="region of interest" description="Disordered" evidence="1">
    <location>
        <begin position="17"/>
        <end position="40"/>
    </location>
</feature>
<dbReference type="STRING" id="1206085.SAMN05443575_1737"/>